<dbReference type="PANTHER" id="PTHR43081:SF1">
    <property type="entry name" value="ADENYLATE CYCLASE, TERMINAL-DIFFERENTIATION SPECIFIC"/>
    <property type="match status" value="1"/>
</dbReference>
<dbReference type="GO" id="GO:0035556">
    <property type="term" value="P:intracellular signal transduction"/>
    <property type="evidence" value="ECO:0007669"/>
    <property type="project" value="InterPro"/>
</dbReference>
<keyword evidence="3" id="KW-0614">Plasmid</keyword>
<dbReference type="Pfam" id="PF04945">
    <property type="entry name" value="YHS"/>
    <property type="match status" value="1"/>
</dbReference>
<protein>
    <recommendedName>
        <fullName evidence="2">Guanylate cyclase domain-containing protein</fullName>
    </recommendedName>
</protein>
<dbReference type="PANTHER" id="PTHR43081">
    <property type="entry name" value="ADENYLATE CYCLASE, TERMINAL-DIFFERENTIATION SPECIFIC-RELATED"/>
    <property type="match status" value="1"/>
</dbReference>
<dbReference type="SUPFAM" id="SSF55073">
    <property type="entry name" value="Nucleotide cyclase"/>
    <property type="match status" value="1"/>
</dbReference>
<geneLocation type="plasmid" evidence="3 4">
    <name>pJCM6399</name>
</geneLocation>
<dbReference type="InterPro" id="IPR001054">
    <property type="entry name" value="A/G_cyclase"/>
</dbReference>
<name>A0A9W4FIN9_9MYCO</name>
<dbReference type="EMBL" id="AP022602">
    <property type="protein sequence ID" value="BBY96460.1"/>
    <property type="molecule type" value="Genomic_DNA"/>
</dbReference>
<dbReference type="CDD" id="cd07302">
    <property type="entry name" value="CHD"/>
    <property type="match status" value="1"/>
</dbReference>
<gene>
    <name evidence="3" type="ORF">MGALJ_61290</name>
</gene>
<evidence type="ECO:0000259" key="2">
    <source>
        <dbReference type="PROSITE" id="PS50125"/>
    </source>
</evidence>
<dbReference type="AlphaFoldDB" id="A0A9W4FIN9"/>
<evidence type="ECO:0000256" key="1">
    <source>
        <dbReference type="ARBA" id="ARBA00005381"/>
    </source>
</evidence>
<dbReference type="KEGG" id="mgau:MGALJ_61290"/>
<dbReference type="Proteomes" id="UP000465785">
    <property type="component" value="Plasmid pJCM6399"/>
</dbReference>
<dbReference type="PROSITE" id="PS50125">
    <property type="entry name" value="GUANYLATE_CYCLASE_2"/>
    <property type="match status" value="1"/>
</dbReference>
<feature type="domain" description="Guanylate cyclase" evidence="2">
    <location>
        <begin position="17"/>
        <end position="125"/>
    </location>
</feature>
<evidence type="ECO:0000313" key="4">
    <source>
        <dbReference type="Proteomes" id="UP000465785"/>
    </source>
</evidence>
<dbReference type="GO" id="GO:0004016">
    <property type="term" value="F:adenylate cyclase activity"/>
    <property type="evidence" value="ECO:0007669"/>
    <property type="project" value="UniProtKB-ARBA"/>
</dbReference>
<dbReference type="SMART" id="SM00044">
    <property type="entry name" value="CYCc"/>
    <property type="match status" value="1"/>
</dbReference>
<dbReference type="InterPro" id="IPR050697">
    <property type="entry name" value="Adenylyl/Guanylyl_Cyclase_3/4"/>
</dbReference>
<sequence length="240" mass="25037">MMFSAAARFEHADVEAAVVFVDMSGFTAFTEAHGDHSAAQLAETFTASATRVLGPGDELIKTIGDAVLVVCENPTTAVTFLRRLTAEIGRIQGFPMLRAGIAAGPVVKRNGDVFGSTVNTAARLATVAQAGQIVVNDGVASALSAADLAAMTALGSLALRNIGSSIDAFALDIGTHHQEHVDPVCRMHVATGAPELTITHSGTSYRFCSTACMQQFAQRIVGDTASPPDYEGAWSLSLDR</sequence>
<organism evidence="3 4">
    <name type="scientific">Mycobacterium gallinarum</name>
    <dbReference type="NCBI Taxonomy" id="39689"/>
    <lineage>
        <taxon>Bacteria</taxon>
        <taxon>Bacillati</taxon>
        <taxon>Actinomycetota</taxon>
        <taxon>Actinomycetes</taxon>
        <taxon>Mycobacteriales</taxon>
        <taxon>Mycobacteriaceae</taxon>
        <taxon>Mycobacterium</taxon>
    </lineage>
</organism>
<reference evidence="3 4" key="1">
    <citation type="journal article" date="2019" name="Emerg. Microbes Infect.">
        <title>Comprehensive subspecies identification of 175 nontuberculous mycobacteria species based on 7547 genomic profiles.</title>
        <authorList>
            <person name="Matsumoto Y."/>
            <person name="Kinjo T."/>
            <person name="Motooka D."/>
            <person name="Nabeya D."/>
            <person name="Jung N."/>
            <person name="Uechi K."/>
            <person name="Horii T."/>
            <person name="Iida T."/>
            <person name="Fujita J."/>
            <person name="Nakamura S."/>
        </authorList>
    </citation>
    <scope>NUCLEOTIDE SEQUENCE [LARGE SCALE GENOMIC DNA]</scope>
    <source>
        <strain evidence="3 4">JCM 6399</strain>
        <plasmid evidence="3">pJCM6399</plasmid>
    </source>
</reference>
<dbReference type="InterPro" id="IPR007029">
    <property type="entry name" value="YHS_dom"/>
</dbReference>
<proteinExistence type="inferred from homology"/>
<dbReference type="Gene3D" id="3.30.70.1230">
    <property type="entry name" value="Nucleotide cyclase"/>
    <property type="match status" value="1"/>
</dbReference>
<keyword evidence="4" id="KW-1185">Reference proteome</keyword>
<evidence type="ECO:0000313" key="3">
    <source>
        <dbReference type="EMBL" id="BBY96460.1"/>
    </source>
</evidence>
<dbReference type="Pfam" id="PF00211">
    <property type="entry name" value="Guanylate_cyc"/>
    <property type="match status" value="1"/>
</dbReference>
<dbReference type="InterPro" id="IPR029787">
    <property type="entry name" value="Nucleotide_cyclase"/>
</dbReference>
<accession>A0A9W4FIN9</accession>
<dbReference type="GO" id="GO:0006171">
    <property type="term" value="P:cAMP biosynthetic process"/>
    <property type="evidence" value="ECO:0007669"/>
    <property type="project" value="TreeGrafter"/>
</dbReference>
<comment type="similarity">
    <text evidence="1">Belongs to the adenylyl cyclase class-3 family.</text>
</comment>